<proteinExistence type="predicted"/>
<dbReference type="Proteomes" id="UP000184241">
    <property type="component" value="Unassembled WGS sequence"/>
</dbReference>
<name>A0A1M5XK96_9CLOT</name>
<accession>A0A1M5XK96</accession>
<dbReference type="RefSeq" id="WP_156337811.1">
    <property type="nucleotide sequence ID" value="NZ_FQXU01000005.1"/>
</dbReference>
<evidence type="ECO:0000313" key="2">
    <source>
        <dbReference type="Proteomes" id="UP000184241"/>
    </source>
</evidence>
<gene>
    <name evidence="1" type="ORF">SAMN02745941_01479</name>
</gene>
<evidence type="ECO:0000313" key="1">
    <source>
        <dbReference type="EMBL" id="SHI00221.1"/>
    </source>
</evidence>
<dbReference type="AlphaFoldDB" id="A0A1M5XK96"/>
<organism evidence="1 2">
    <name type="scientific">Clostridium intestinale DSM 6191</name>
    <dbReference type="NCBI Taxonomy" id="1121320"/>
    <lineage>
        <taxon>Bacteria</taxon>
        <taxon>Bacillati</taxon>
        <taxon>Bacillota</taxon>
        <taxon>Clostridia</taxon>
        <taxon>Eubacteriales</taxon>
        <taxon>Clostridiaceae</taxon>
        <taxon>Clostridium</taxon>
    </lineage>
</organism>
<dbReference type="EMBL" id="FQXU01000005">
    <property type="protein sequence ID" value="SHI00221.1"/>
    <property type="molecule type" value="Genomic_DNA"/>
</dbReference>
<reference evidence="1 2" key="1">
    <citation type="submission" date="2016-11" db="EMBL/GenBank/DDBJ databases">
        <authorList>
            <person name="Jaros S."/>
            <person name="Januszkiewicz K."/>
            <person name="Wedrychowicz H."/>
        </authorList>
    </citation>
    <scope>NUCLEOTIDE SEQUENCE [LARGE SCALE GENOMIC DNA]</scope>
    <source>
        <strain evidence="1 2">DSM 6191</strain>
    </source>
</reference>
<protein>
    <submittedName>
        <fullName evidence="1">Uncharacterized protein</fullName>
    </submittedName>
</protein>
<sequence>MMSCYIYLTPAAYNLEKPDVELEAFSVRRDGDYLMIEDKDGYSHIVNLIDVFAVTYK</sequence>